<feature type="transmembrane region" description="Helical" evidence="1">
    <location>
        <begin position="77"/>
        <end position="103"/>
    </location>
</feature>
<reference evidence="2 3" key="1">
    <citation type="submission" date="2019-02" db="EMBL/GenBank/DDBJ databases">
        <title>Pedobacter sp. RP-1-13 sp. nov., isolated from Arctic soil.</title>
        <authorList>
            <person name="Dahal R.H."/>
        </authorList>
    </citation>
    <scope>NUCLEOTIDE SEQUENCE [LARGE SCALE GENOMIC DNA]</scope>
    <source>
        <strain evidence="2 3">RP-1-13</strain>
    </source>
</reference>
<evidence type="ECO:0000313" key="2">
    <source>
        <dbReference type="EMBL" id="TCC89266.1"/>
    </source>
</evidence>
<dbReference type="Pfam" id="PF20108">
    <property type="entry name" value="DUF6498"/>
    <property type="match status" value="1"/>
</dbReference>
<dbReference type="AlphaFoldDB" id="A0A4V2MI73"/>
<keyword evidence="1" id="KW-0812">Transmembrane</keyword>
<accession>A0A4V2MI73</accession>
<dbReference type="EMBL" id="SJSK01000004">
    <property type="protein sequence ID" value="TCC89266.1"/>
    <property type="molecule type" value="Genomic_DNA"/>
</dbReference>
<keyword evidence="1" id="KW-1133">Transmembrane helix</keyword>
<feature type="transmembrane region" description="Helical" evidence="1">
    <location>
        <begin position="123"/>
        <end position="148"/>
    </location>
</feature>
<evidence type="ECO:0000256" key="1">
    <source>
        <dbReference type="SAM" id="Phobius"/>
    </source>
</evidence>
<dbReference type="InterPro" id="IPR045466">
    <property type="entry name" value="DUF6498"/>
</dbReference>
<feature type="transmembrane region" description="Helical" evidence="1">
    <location>
        <begin position="12"/>
        <end position="34"/>
    </location>
</feature>
<comment type="caution">
    <text evidence="2">The sequence shown here is derived from an EMBL/GenBank/DDBJ whole genome shotgun (WGS) entry which is preliminary data.</text>
</comment>
<feature type="transmembrane region" description="Helical" evidence="1">
    <location>
        <begin position="40"/>
        <end position="65"/>
    </location>
</feature>
<dbReference type="Proteomes" id="UP000292884">
    <property type="component" value="Unassembled WGS sequence"/>
</dbReference>
<keyword evidence="3" id="KW-1185">Reference proteome</keyword>
<protein>
    <submittedName>
        <fullName evidence="2">Uncharacterized protein</fullName>
    </submittedName>
</protein>
<organism evidence="2 3">
    <name type="scientific">Pedobacter frigiditerrae</name>
    <dbReference type="NCBI Taxonomy" id="2530452"/>
    <lineage>
        <taxon>Bacteria</taxon>
        <taxon>Pseudomonadati</taxon>
        <taxon>Bacteroidota</taxon>
        <taxon>Sphingobacteriia</taxon>
        <taxon>Sphingobacteriales</taxon>
        <taxon>Sphingobacteriaceae</taxon>
        <taxon>Pedobacter</taxon>
    </lineage>
</organism>
<gene>
    <name evidence="2" type="ORF">EZ428_16345</name>
</gene>
<dbReference type="OrthoDB" id="1200986at2"/>
<proteinExistence type="predicted"/>
<dbReference type="RefSeq" id="WP_131554253.1">
    <property type="nucleotide sequence ID" value="NZ_SJSK01000004.1"/>
</dbReference>
<name>A0A4V2MI73_9SPHI</name>
<evidence type="ECO:0000313" key="3">
    <source>
        <dbReference type="Proteomes" id="UP000292884"/>
    </source>
</evidence>
<sequence>MKPSLFNALIPSFSNVFIWLNAILMLVGIFVLGWEPEVVIIAYFLETIIIGVIHVFKLLVVLRFGAQQGIDPTKKDVFSGFSVIPFFILHYFFFIFVQSIFIFEMLEDMIPSENGSFNVFSNYAYLLSQHDVFMAFLTLAFSNVAMTFKNFILPGEFRRTTTSKLYFQPYVRIFIQQFVTIFAWFFMFLSSSAMAAALLIIIFRLIVDLFLNKASMDKTFKAQLMTRLKKNQKFEDAEQTEKSFDSFLEK</sequence>
<keyword evidence="1" id="KW-0472">Membrane</keyword>